<dbReference type="InterPro" id="IPR029476">
    <property type="entry name" value="DNase_NucA_NucB"/>
</dbReference>
<accession>A0A5J6IHI4</accession>
<dbReference type="KEGG" id="scoe:CP976_38220"/>
<gene>
    <name evidence="3" type="ORF">CP976_38220</name>
</gene>
<evidence type="ECO:0000313" key="3">
    <source>
        <dbReference type="EMBL" id="QEV30714.1"/>
    </source>
</evidence>
<dbReference type="Proteomes" id="UP000326598">
    <property type="component" value="Chromosome"/>
</dbReference>
<reference evidence="3 4" key="1">
    <citation type="submission" date="2017-09" db="EMBL/GenBank/DDBJ databases">
        <authorList>
            <person name="Lee N."/>
            <person name="Cho B.-K."/>
        </authorList>
    </citation>
    <scope>NUCLEOTIDE SEQUENCE [LARGE SCALE GENOMIC DNA]</scope>
    <source>
        <strain evidence="3 4">ATCC 13740</strain>
    </source>
</reference>
<sequence length="117" mass="13091">MSAKKVPGQTPDQPLHRTVNKTRKDDNRKAAVKQCKRYWGANYTHGGTRECDEYPFATTYEGAAEHDYDADAKKFNFSVKPIAEEDNGAGGNLLISFYAKNRIIDGMEDGFIVKIVS</sequence>
<evidence type="ECO:0000259" key="2">
    <source>
        <dbReference type="Pfam" id="PF14040"/>
    </source>
</evidence>
<protein>
    <recommendedName>
        <fullName evidence="2">Deoxyribonuclease NucA/NucB domain-containing protein</fullName>
    </recommendedName>
</protein>
<dbReference type="EMBL" id="CP023694">
    <property type="protein sequence ID" value="QEV30714.1"/>
    <property type="molecule type" value="Genomic_DNA"/>
</dbReference>
<organism evidence="3 4">
    <name type="scientific">Streptomyces coeruleorubidus</name>
    <dbReference type="NCBI Taxonomy" id="116188"/>
    <lineage>
        <taxon>Bacteria</taxon>
        <taxon>Bacillati</taxon>
        <taxon>Actinomycetota</taxon>
        <taxon>Actinomycetes</taxon>
        <taxon>Kitasatosporales</taxon>
        <taxon>Streptomycetaceae</taxon>
        <taxon>Streptomyces</taxon>
    </lineage>
</organism>
<dbReference type="AlphaFoldDB" id="A0A5J6IHI4"/>
<feature type="region of interest" description="Disordered" evidence="1">
    <location>
        <begin position="1"/>
        <end position="28"/>
    </location>
</feature>
<evidence type="ECO:0000256" key="1">
    <source>
        <dbReference type="SAM" id="MobiDB-lite"/>
    </source>
</evidence>
<dbReference type="Pfam" id="PF14040">
    <property type="entry name" value="DNase_NucA_NucB"/>
    <property type="match status" value="1"/>
</dbReference>
<feature type="domain" description="Deoxyribonuclease NucA/NucB" evidence="2">
    <location>
        <begin position="13"/>
        <end position="106"/>
    </location>
</feature>
<evidence type="ECO:0000313" key="4">
    <source>
        <dbReference type="Proteomes" id="UP000326598"/>
    </source>
</evidence>
<name>A0A5J6IHI4_STRC4</name>
<proteinExistence type="predicted"/>